<evidence type="ECO:0000313" key="18">
    <source>
        <dbReference type="EMBL" id="BEP29475.1"/>
    </source>
</evidence>
<feature type="transmembrane region" description="Helical" evidence="17">
    <location>
        <begin position="215"/>
        <end position="238"/>
    </location>
</feature>
<dbReference type="PANTHER" id="PTHR30622:SF3">
    <property type="entry name" value="UNDECAPRENYL-DIPHOSPHATASE"/>
    <property type="match status" value="1"/>
</dbReference>
<reference evidence="18 19" key="1">
    <citation type="submission" date="2023-08" db="EMBL/GenBank/DDBJ databases">
        <title>Helicovermis profunda gen. nov., sp. nov., a novel mesophilic, fermentative bacterium within the Bacillota from a deep-sea hydrothermal vent chimney.</title>
        <authorList>
            <person name="Miyazaki U."/>
            <person name="Mizutani D."/>
            <person name="Hashimoto Y."/>
            <person name="Tame A."/>
            <person name="Sawayama S."/>
            <person name="Miyazaki J."/>
            <person name="Takai K."/>
            <person name="Nakagawa S."/>
        </authorList>
    </citation>
    <scope>NUCLEOTIDE SEQUENCE [LARGE SCALE GENOMIC DNA]</scope>
    <source>
        <strain evidence="18 19">S502</strain>
    </source>
</reference>
<sequence length="263" mass="28988">MILIIKAIILGIIEGLTEFLPVSSTGHLIIANKFLSFEGDFANLFSIVIQTGAIFAVILYFKDKVFPKFDSSKSKKAYISLWSKVIIGIIPAGILGVLFDSKIEAILFHPIPVAITLIIGAIIIILAEKSSIKVTVKNDSEITYKNAFLVGVFQCLALIPGMSRSASTIIGGMFLGFDRSVAAEFSFFLAIPTLLGAGLVKILKASFVFTSFQWILLFIGTFVSFVVAYFVIAFFMNYIKKKNLIPFAYYRIILGIMVLLILR</sequence>
<evidence type="ECO:0000256" key="17">
    <source>
        <dbReference type="HAMAP-Rule" id="MF_01006"/>
    </source>
</evidence>
<keyword evidence="13 17" id="KW-0961">Cell wall biogenesis/degradation</keyword>
<comment type="subcellular location">
    <subcellularLocation>
        <location evidence="1 17">Cell membrane</location>
        <topology evidence="1 17">Multi-pass membrane protein</topology>
    </subcellularLocation>
</comment>
<feature type="transmembrane region" description="Helical" evidence="17">
    <location>
        <begin position="181"/>
        <end position="203"/>
    </location>
</feature>
<dbReference type="AlphaFoldDB" id="A0AAU9E5W6"/>
<feature type="transmembrane region" description="Helical" evidence="17">
    <location>
        <begin position="42"/>
        <end position="61"/>
    </location>
</feature>
<keyword evidence="9 17" id="KW-0573">Peptidoglycan synthesis</keyword>
<dbReference type="InterPro" id="IPR003824">
    <property type="entry name" value="UppP"/>
</dbReference>
<feature type="transmembrane region" description="Helical" evidence="17">
    <location>
        <begin position="105"/>
        <end position="127"/>
    </location>
</feature>
<dbReference type="GO" id="GO:0071555">
    <property type="term" value="P:cell wall organization"/>
    <property type="evidence" value="ECO:0007669"/>
    <property type="project" value="UniProtKB-KW"/>
</dbReference>
<evidence type="ECO:0000256" key="13">
    <source>
        <dbReference type="ARBA" id="ARBA00023316"/>
    </source>
</evidence>
<comment type="catalytic activity">
    <reaction evidence="16 17">
        <text>di-trans,octa-cis-undecaprenyl diphosphate + H2O = di-trans,octa-cis-undecaprenyl phosphate + phosphate + H(+)</text>
        <dbReference type="Rhea" id="RHEA:28094"/>
        <dbReference type="ChEBI" id="CHEBI:15377"/>
        <dbReference type="ChEBI" id="CHEBI:15378"/>
        <dbReference type="ChEBI" id="CHEBI:43474"/>
        <dbReference type="ChEBI" id="CHEBI:58405"/>
        <dbReference type="ChEBI" id="CHEBI:60392"/>
        <dbReference type="EC" id="3.6.1.27"/>
    </reaction>
</comment>
<evidence type="ECO:0000313" key="19">
    <source>
        <dbReference type="Proteomes" id="UP001321786"/>
    </source>
</evidence>
<dbReference type="GO" id="GO:0050380">
    <property type="term" value="F:undecaprenyl-diphosphatase activity"/>
    <property type="evidence" value="ECO:0007669"/>
    <property type="project" value="UniProtKB-UniRule"/>
</dbReference>
<dbReference type="HAMAP" id="MF_01006">
    <property type="entry name" value="Undec_diphosphatase"/>
    <property type="match status" value="1"/>
</dbReference>
<comment type="function">
    <text evidence="17">Catalyzes the dephosphorylation of undecaprenyl diphosphate (UPP). Confers resistance to bacitracin.</text>
</comment>
<evidence type="ECO:0000256" key="11">
    <source>
        <dbReference type="ARBA" id="ARBA00023136"/>
    </source>
</evidence>
<dbReference type="GO" id="GO:0005886">
    <property type="term" value="C:plasma membrane"/>
    <property type="evidence" value="ECO:0007669"/>
    <property type="project" value="UniProtKB-SubCell"/>
</dbReference>
<comment type="miscellaneous">
    <text evidence="17">Bacitracin is thought to be involved in the inhibition of peptidoglycan synthesis by sequestering undecaprenyl diphosphate, thereby reducing the pool of lipid carrier available.</text>
</comment>
<dbReference type="GO" id="GO:0046677">
    <property type="term" value="P:response to antibiotic"/>
    <property type="evidence" value="ECO:0007669"/>
    <property type="project" value="UniProtKB-UniRule"/>
</dbReference>
<dbReference type="GO" id="GO:0009252">
    <property type="term" value="P:peptidoglycan biosynthetic process"/>
    <property type="evidence" value="ECO:0007669"/>
    <property type="project" value="UniProtKB-KW"/>
</dbReference>
<comment type="similarity">
    <text evidence="2 17">Belongs to the UppP family.</text>
</comment>
<dbReference type="KEGG" id="hprf:HLPR_18060"/>
<feature type="transmembrane region" description="Helical" evidence="17">
    <location>
        <begin position="81"/>
        <end position="99"/>
    </location>
</feature>
<gene>
    <name evidence="17" type="primary">uppP</name>
    <name evidence="18" type="ORF">HLPR_18060</name>
</gene>
<keyword evidence="5 17" id="KW-1003">Cell membrane</keyword>
<evidence type="ECO:0000256" key="15">
    <source>
        <dbReference type="ARBA" id="ARBA00032932"/>
    </source>
</evidence>
<dbReference type="EC" id="3.6.1.27" evidence="3 17"/>
<keyword evidence="12 17" id="KW-0046">Antibiotic resistance</keyword>
<evidence type="ECO:0000256" key="10">
    <source>
        <dbReference type="ARBA" id="ARBA00022989"/>
    </source>
</evidence>
<dbReference type="Proteomes" id="UP001321786">
    <property type="component" value="Chromosome"/>
</dbReference>
<dbReference type="Pfam" id="PF02673">
    <property type="entry name" value="BacA"/>
    <property type="match status" value="1"/>
</dbReference>
<evidence type="ECO:0000256" key="5">
    <source>
        <dbReference type="ARBA" id="ARBA00022475"/>
    </source>
</evidence>
<evidence type="ECO:0000256" key="16">
    <source>
        <dbReference type="ARBA" id="ARBA00047594"/>
    </source>
</evidence>
<name>A0AAU9E5W6_9FIRM</name>
<evidence type="ECO:0000256" key="2">
    <source>
        <dbReference type="ARBA" id="ARBA00010621"/>
    </source>
</evidence>
<dbReference type="NCBIfam" id="TIGR00753">
    <property type="entry name" value="undec_PP_bacA"/>
    <property type="match status" value="1"/>
</dbReference>
<organism evidence="18 19">
    <name type="scientific">Helicovermis profundi</name>
    <dbReference type="NCBI Taxonomy" id="3065157"/>
    <lineage>
        <taxon>Bacteria</taxon>
        <taxon>Bacillati</taxon>
        <taxon>Bacillota</taxon>
        <taxon>Clostridia</taxon>
        <taxon>Helicovermis</taxon>
    </lineage>
</organism>
<proteinExistence type="inferred from homology"/>
<evidence type="ECO:0000256" key="4">
    <source>
        <dbReference type="ARBA" id="ARBA00021581"/>
    </source>
</evidence>
<evidence type="ECO:0000256" key="3">
    <source>
        <dbReference type="ARBA" id="ARBA00012374"/>
    </source>
</evidence>
<dbReference type="GO" id="GO:0008360">
    <property type="term" value="P:regulation of cell shape"/>
    <property type="evidence" value="ECO:0007669"/>
    <property type="project" value="UniProtKB-KW"/>
</dbReference>
<feature type="transmembrane region" description="Helical" evidence="17">
    <location>
        <begin position="7"/>
        <end position="30"/>
    </location>
</feature>
<evidence type="ECO:0000256" key="1">
    <source>
        <dbReference type="ARBA" id="ARBA00004651"/>
    </source>
</evidence>
<feature type="transmembrane region" description="Helical" evidence="17">
    <location>
        <begin position="244"/>
        <end position="262"/>
    </location>
</feature>
<keyword evidence="19" id="KW-1185">Reference proteome</keyword>
<keyword evidence="6 17" id="KW-0812">Transmembrane</keyword>
<dbReference type="NCBIfam" id="NF001389">
    <property type="entry name" value="PRK00281.1-2"/>
    <property type="match status" value="1"/>
</dbReference>
<dbReference type="NCBIfam" id="NF001390">
    <property type="entry name" value="PRK00281.1-4"/>
    <property type="match status" value="1"/>
</dbReference>
<dbReference type="PANTHER" id="PTHR30622">
    <property type="entry name" value="UNDECAPRENYL-DIPHOSPHATASE"/>
    <property type="match status" value="1"/>
</dbReference>
<evidence type="ECO:0000256" key="14">
    <source>
        <dbReference type="ARBA" id="ARBA00032707"/>
    </source>
</evidence>
<dbReference type="RefSeq" id="WP_338535105.1">
    <property type="nucleotide sequence ID" value="NZ_AP028654.1"/>
</dbReference>
<keyword evidence="10 17" id="KW-1133">Transmembrane helix</keyword>
<evidence type="ECO:0000256" key="12">
    <source>
        <dbReference type="ARBA" id="ARBA00023251"/>
    </source>
</evidence>
<evidence type="ECO:0000256" key="8">
    <source>
        <dbReference type="ARBA" id="ARBA00022960"/>
    </source>
</evidence>
<protein>
    <recommendedName>
        <fullName evidence="4 17">Undecaprenyl-diphosphatase</fullName>
        <ecNumber evidence="3 17">3.6.1.27</ecNumber>
    </recommendedName>
    <alternativeName>
        <fullName evidence="15 17">Bacitracin resistance protein</fullName>
    </alternativeName>
    <alternativeName>
        <fullName evidence="14 17">Undecaprenyl pyrophosphate phosphatase</fullName>
    </alternativeName>
</protein>
<evidence type="ECO:0000256" key="9">
    <source>
        <dbReference type="ARBA" id="ARBA00022984"/>
    </source>
</evidence>
<evidence type="ECO:0000256" key="6">
    <source>
        <dbReference type="ARBA" id="ARBA00022692"/>
    </source>
</evidence>
<dbReference type="EMBL" id="AP028654">
    <property type="protein sequence ID" value="BEP29475.1"/>
    <property type="molecule type" value="Genomic_DNA"/>
</dbReference>
<evidence type="ECO:0000256" key="7">
    <source>
        <dbReference type="ARBA" id="ARBA00022801"/>
    </source>
</evidence>
<keyword evidence="7 17" id="KW-0378">Hydrolase</keyword>
<keyword evidence="11 17" id="KW-0472">Membrane</keyword>
<keyword evidence="8 17" id="KW-0133">Cell shape</keyword>
<accession>A0AAU9E5W6</accession>
<feature type="transmembrane region" description="Helical" evidence="17">
    <location>
        <begin position="148"/>
        <end position="175"/>
    </location>
</feature>